<organism evidence="2 3">
    <name type="scientific">Phyllobacterium bourgognense</name>
    <dbReference type="NCBI Taxonomy" id="314236"/>
    <lineage>
        <taxon>Bacteria</taxon>
        <taxon>Pseudomonadati</taxon>
        <taxon>Pseudomonadota</taxon>
        <taxon>Alphaproteobacteria</taxon>
        <taxon>Hyphomicrobiales</taxon>
        <taxon>Phyllobacteriaceae</taxon>
        <taxon>Phyllobacterium</taxon>
    </lineage>
</organism>
<evidence type="ECO:0000313" key="2">
    <source>
        <dbReference type="EMBL" id="RCW83580.1"/>
    </source>
</evidence>
<dbReference type="GO" id="GO:0019239">
    <property type="term" value="F:deaminase activity"/>
    <property type="evidence" value="ECO:0007669"/>
    <property type="project" value="TreeGrafter"/>
</dbReference>
<dbReference type="GO" id="GO:0005829">
    <property type="term" value="C:cytosol"/>
    <property type="evidence" value="ECO:0007669"/>
    <property type="project" value="TreeGrafter"/>
</dbReference>
<gene>
    <name evidence="2" type="ORF">C7476_10573</name>
</gene>
<dbReference type="PANTHER" id="PTHR11803">
    <property type="entry name" value="2-IMINOBUTANOATE/2-IMINOPROPANOATE DEAMINASE RIDA"/>
    <property type="match status" value="1"/>
</dbReference>
<dbReference type="PANTHER" id="PTHR11803:SF58">
    <property type="entry name" value="PROTEIN HMF1-RELATED"/>
    <property type="match status" value="1"/>
</dbReference>
<accession>A0A368YTP4</accession>
<sequence length="131" mass="14042">MTLKCINPDGISPPQTYSHVIVATGSRLVFIAGQVAEDSQGNLVGRGDMVAQARQVFANIGRALAAAGAEPRQVTKLTIFVANYRREHLAMIEEGRVALFKDHKPTDTLVGVAALTNPDYLLEVDAVAVLE</sequence>
<dbReference type="OrthoDB" id="9803101at2"/>
<keyword evidence="3" id="KW-1185">Reference proteome</keyword>
<evidence type="ECO:0000256" key="1">
    <source>
        <dbReference type="ARBA" id="ARBA00010552"/>
    </source>
</evidence>
<protein>
    <submittedName>
        <fullName evidence="2">Enamine deaminase RidA (YjgF/YER057c/UK114 family)</fullName>
    </submittedName>
</protein>
<dbReference type="Proteomes" id="UP000253324">
    <property type="component" value="Unassembled WGS sequence"/>
</dbReference>
<dbReference type="Gene3D" id="3.30.1330.40">
    <property type="entry name" value="RutC-like"/>
    <property type="match status" value="1"/>
</dbReference>
<dbReference type="AlphaFoldDB" id="A0A368YTP4"/>
<reference evidence="2 3" key="1">
    <citation type="submission" date="2018-07" db="EMBL/GenBank/DDBJ databases">
        <title>Genomic Encyclopedia of Type Strains, Phase III (KMG-III): the genomes of soil and plant-associated and newly described type strains.</title>
        <authorList>
            <person name="Whitman W."/>
        </authorList>
    </citation>
    <scope>NUCLEOTIDE SEQUENCE [LARGE SCALE GENOMIC DNA]</scope>
    <source>
        <strain evidence="2 3">31-25a</strain>
    </source>
</reference>
<comment type="similarity">
    <text evidence="1">Belongs to the RutC family.</text>
</comment>
<dbReference type="InterPro" id="IPR035959">
    <property type="entry name" value="RutC-like_sf"/>
</dbReference>
<dbReference type="InterPro" id="IPR006175">
    <property type="entry name" value="YjgF/YER057c/UK114"/>
</dbReference>
<dbReference type="RefSeq" id="WP_114429981.1">
    <property type="nucleotide sequence ID" value="NZ_QPJM01000005.1"/>
</dbReference>
<name>A0A368YTP4_9HYPH</name>
<dbReference type="EMBL" id="QPJM01000005">
    <property type="protein sequence ID" value="RCW83580.1"/>
    <property type="molecule type" value="Genomic_DNA"/>
</dbReference>
<comment type="caution">
    <text evidence="2">The sequence shown here is derived from an EMBL/GenBank/DDBJ whole genome shotgun (WGS) entry which is preliminary data.</text>
</comment>
<proteinExistence type="inferred from homology"/>
<dbReference type="SUPFAM" id="SSF55298">
    <property type="entry name" value="YjgF-like"/>
    <property type="match status" value="1"/>
</dbReference>
<dbReference type="Pfam" id="PF01042">
    <property type="entry name" value="Ribonuc_L-PSP"/>
    <property type="match status" value="1"/>
</dbReference>
<evidence type="ECO:0000313" key="3">
    <source>
        <dbReference type="Proteomes" id="UP000253324"/>
    </source>
</evidence>
<dbReference type="CDD" id="cd00448">
    <property type="entry name" value="YjgF_YER057c_UK114_family"/>
    <property type="match status" value="1"/>
</dbReference>